<dbReference type="Proteomes" id="UP000032160">
    <property type="component" value="Chromosome I"/>
</dbReference>
<dbReference type="AlphaFoldDB" id="X5MEB2"/>
<evidence type="ECO:0000256" key="1">
    <source>
        <dbReference type="SAM" id="MobiDB-lite"/>
    </source>
</evidence>
<dbReference type="KEGG" id="pect:BN1012_Phect2599"/>
<dbReference type="HOGENOM" id="CLU_112375_1_1_5"/>
<keyword evidence="3" id="KW-1185">Reference proteome</keyword>
<name>X5MEB2_9HYPH</name>
<evidence type="ECO:0000313" key="3">
    <source>
        <dbReference type="Proteomes" id="UP000032160"/>
    </source>
</evidence>
<reference evidence="2 3" key="1">
    <citation type="journal article" date="2014" name="Front. Genet.">
        <title>Genome and metabolic network of "Candidatus Phaeomarinobacter ectocarpi" Ec32, a new candidate genus of Alphaproteobacteria frequently associated with brown algae.</title>
        <authorList>
            <person name="Dittami S.M."/>
            <person name="Barbeyron T."/>
            <person name="Boyen C."/>
            <person name="Cambefort J."/>
            <person name="Collet G."/>
            <person name="Delage L."/>
            <person name="Gobet A."/>
            <person name="Groisillier A."/>
            <person name="Leblanc C."/>
            <person name="Michel G."/>
            <person name="Scornet D."/>
            <person name="Siegel A."/>
            <person name="Tapia J.E."/>
            <person name="Tonon T."/>
        </authorList>
    </citation>
    <scope>NUCLEOTIDE SEQUENCE [LARGE SCALE GENOMIC DNA]</scope>
    <source>
        <strain evidence="2 3">Ec32</strain>
    </source>
</reference>
<dbReference type="Pfam" id="PF07030">
    <property type="entry name" value="Phage_Mu_Gp36"/>
    <property type="match status" value="1"/>
</dbReference>
<sequence length="141" mass="15215">MTYASKQDLIDRFGAEELEQLTDRDGSAEAIVDSVLDRALEDADAKINSYLSGHYTLPLTDPPDVLERTASDLARFYLYQDGPTEAVQKAFDHAVAFLRDVAAGRAQLGDQDDPGETPSSGGGPRIVAGDKVFSSDTLADY</sequence>
<feature type="region of interest" description="Disordered" evidence="1">
    <location>
        <begin position="106"/>
        <end position="141"/>
    </location>
</feature>
<evidence type="ECO:0000313" key="2">
    <source>
        <dbReference type="EMBL" id="CDO60812.1"/>
    </source>
</evidence>
<accession>X5MEB2</accession>
<organism evidence="2 3">
    <name type="scientific">Candidatus Phaeomarinibacter ectocarpi</name>
    <dbReference type="NCBI Taxonomy" id="1458461"/>
    <lineage>
        <taxon>Bacteria</taxon>
        <taxon>Pseudomonadati</taxon>
        <taxon>Pseudomonadota</taxon>
        <taxon>Alphaproteobacteria</taxon>
        <taxon>Hyphomicrobiales</taxon>
        <taxon>Parvibaculaceae</taxon>
        <taxon>Candidatus Phaeomarinibacter</taxon>
    </lineage>
</organism>
<dbReference type="EMBL" id="HG966617">
    <property type="protein sequence ID" value="CDO60812.1"/>
    <property type="molecule type" value="Genomic_DNA"/>
</dbReference>
<protein>
    <submittedName>
        <fullName evidence="2">Mu-like prophage protein GP36</fullName>
    </submittedName>
</protein>
<proteinExistence type="predicted"/>
<dbReference type="OrthoDB" id="9812088at2"/>
<dbReference type="RefSeq" id="WP_043948768.1">
    <property type="nucleotide sequence ID" value="NZ_HG966617.1"/>
</dbReference>
<gene>
    <name evidence="2" type="ORF">BN1012_Phect2599</name>
</gene>
<dbReference type="STRING" id="1458461.BN1012_Phect2599"/>
<dbReference type="InterPro" id="IPR009752">
    <property type="entry name" value="Phage_Mu_GpJ"/>
</dbReference>